<keyword evidence="1" id="KW-0812">Transmembrane</keyword>
<evidence type="ECO:0000313" key="4">
    <source>
        <dbReference type="Proteomes" id="UP000092876"/>
    </source>
</evidence>
<keyword evidence="5" id="KW-1185">Reference proteome</keyword>
<dbReference type="AlphaFoldDB" id="A0A1C3J1Q9"/>
<dbReference type="Proteomes" id="UP001569175">
    <property type="component" value="Unassembled WGS sequence"/>
</dbReference>
<accession>A0A1C3J1Q9</accession>
<evidence type="ECO:0000313" key="3">
    <source>
        <dbReference type="EMBL" id="SBS67595.1"/>
    </source>
</evidence>
<sequence length="50" mass="5384">MGTWILETLLWAVVTVAVCVAIWGLYLPNILIALGVSVAVSLLLGNSWRS</sequence>
<evidence type="ECO:0000313" key="2">
    <source>
        <dbReference type="EMBL" id="MEZ8051537.1"/>
    </source>
</evidence>
<feature type="transmembrane region" description="Helical" evidence="1">
    <location>
        <begin position="30"/>
        <end position="48"/>
    </location>
</feature>
<dbReference type="GeneID" id="89591571"/>
<evidence type="ECO:0000256" key="1">
    <source>
        <dbReference type="SAM" id="Phobius"/>
    </source>
</evidence>
<dbReference type="RefSeq" id="WP_009844874.1">
    <property type="nucleotide sequence ID" value="NC_011744.2"/>
</dbReference>
<organism evidence="3 4">
    <name type="scientific">Vibrio atlanticus</name>
    <dbReference type="NCBI Taxonomy" id="693153"/>
    <lineage>
        <taxon>Bacteria</taxon>
        <taxon>Pseudomonadati</taxon>
        <taxon>Pseudomonadota</taxon>
        <taxon>Gammaproteobacteria</taxon>
        <taxon>Vibrionales</taxon>
        <taxon>Vibrionaceae</taxon>
        <taxon>Vibrio</taxon>
    </lineage>
</organism>
<keyword evidence="1" id="KW-1133">Transmembrane helix</keyword>
<reference evidence="4" key="2">
    <citation type="submission" date="2016-06" db="EMBL/GenBank/DDBJ databases">
        <authorList>
            <person name="Rodrigo-Torres Lidia"/>
            <person name="Arahal R.David."/>
        </authorList>
    </citation>
    <scope>NUCLEOTIDE SEQUENCE [LARGE SCALE GENOMIC DNA]</scope>
    <source>
        <strain evidence="4">CECT 7223</strain>
    </source>
</reference>
<feature type="transmembrane region" description="Helical" evidence="1">
    <location>
        <begin position="5"/>
        <end position="24"/>
    </location>
</feature>
<reference evidence="2 5" key="3">
    <citation type="submission" date="2024-06" db="EMBL/GenBank/DDBJ databases">
        <authorList>
            <person name="Steensen K."/>
            <person name="Seneca J."/>
            <person name="Bartlau N."/>
            <person name="Yu A.X."/>
            <person name="Polz M.F."/>
        </authorList>
    </citation>
    <scope>NUCLEOTIDE SEQUENCE [LARGE SCALE GENOMIC DNA]</scope>
    <source>
        <strain evidence="2 5">1F9</strain>
    </source>
</reference>
<dbReference type="EMBL" id="JBGOOL010000001">
    <property type="protein sequence ID" value="MEZ8051537.1"/>
    <property type="molecule type" value="Genomic_DNA"/>
</dbReference>
<reference evidence="3" key="1">
    <citation type="submission" date="2016-06" db="EMBL/GenBank/DDBJ databases">
        <authorList>
            <person name="Kjaerup R.B."/>
            <person name="Dalgaard T.S."/>
            <person name="Juul-Madsen H.R."/>
        </authorList>
    </citation>
    <scope>NUCLEOTIDE SEQUENCE [LARGE SCALE GENOMIC DNA]</scope>
    <source>
        <strain evidence="3">CECT 7223</strain>
    </source>
</reference>
<keyword evidence="1" id="KW-0472">Membrane</keyword>
<name>A0A1C3J1Q9_9VIBR</name>
<protein>
    <submittedName>
        <fullName evidence="3">Uncharacterized protein</fullName>
    </submittedName>
</protein>
<dbReference type="EMBL" id="FLQP01000066">
    <property type="protein sequence ID" value="SBS67595.1"/>
    <property type="molecule type" value="Genomic_DNA"/>
</dbReference>
<evidence type="ECO:0000313" key="5">
    <source>
        <dbReference type="Proteomes" id="UP001569175"/>
    </source>
</evidence>
<proteinExistence type="predicted"/>
<dbReference type="Proteomes" id="UP000092876">
    <property type="component" value="Unassembled WGS sequence"/>
</dbReference>
<gene>
    <name evidence="2" type="ORF">ACED57_00035</name>
    <name evidence="3" type="ORF">VAT7223_03797</name>
</gene>